<evidence type="ECO:0000313" key="2">
    <source>
        <dbReference type="Proteomes" id="UP000067626"/>
    </source>
</evidence>
<dbReference type="RefSeq" id="WP_156338721.1">
    <property type="nucleotide sequence ID" value="NZ_CP012159.1"/>
</dbReference>
<protein>
    <submittedName>
        <fullName evidence="1">Uncharacterized protein</fullName>
    </submittedName>
</protein>
<name>A0A0K1EGK1_CHOCO</name>
<dbReference type="EMBL" id="CP012159">
    <property type="protein sequence ID" value="AKT39708.1"/>
    <property type="molecule type" value="Genomic_DNA"/>
</dbReference>
<dbReference type="Proteomes" id="UP000067626">
    <property type="component" value="Chromosome"/>
</dbReference>
<evidence type="ECO:0000313" key="1">
    <source>
        <dbReference type="EMBL" id="AKT39708.1"/>
    </source>
</evidence>
<organism evidence="1 2">
    <name type="scientific">Chondromyces crocatus</name>
    <dbReference type="NCBI Taxonomy" id="52"/>
    <lineage>
        <taxon>Bacteria</taxon>
        <taxon>Pseudomonadati</taxon>
        <taxon>Myxococcota</taxon>
        <taxon>Polyangia</taxon>
        <taxon>Polyangiales</taxon>
        <taxon>Polyangiaceae</taxon>
        <taxon>Chondromyces</taxon>
    </lineage>
</organism>
<reference evidence="1 2" key="1">
    <citation type="submission" date="2015-07" db="EMBL/GenBank/DDBJ databases">
        <title>Genome analysis of myxobacterium Chondromyces crocatus Cm c5 reveals a high potential for natural compound synthesis and the genetic basis for the loss of fruiting body formation.</title>
        <authorList>
            <person name="Zaburannyi N."/>
            <person name="Bunk B."/>
            <person name="Maier J."/>
            <person name="Overmann J."/>
            <person name="Mueller R."/>
        </authorList>
    </citation>
    <scope>NUCLEOTIDE SEQUENCE [LARGE SCALE GENOMIC DNA]</scope>
    <source>
        <strain evidence="1 2">Cm c5</strain>
    </source>
</reference>
<keyword evidence="2" id="KW-1185">Reference proteome</keyword>
<accession>A0A0K1EGK1</accession>
<dbReference type="AlphaFoldDB" id="A0A0K1EGK1"/>
<proteinExistence type="predicted"/>
<dbReference type="STRING" id="52.CMC5_038570"/>
<dbReference type="KEGG" id="ccro:CMC5_038570"/>
<gene>
    <name evidence="1" type="ORF">CMC5_038570</name>
</gene>
<dbReference type="OrthoDB" id="9835936at2"/>
<sequence length="229" mass="24749">MSANFYNNWGMVTGVDVHFFIIPAKPPILPWPLVFGAPFEWVPSFHSKRTESITSMDALMIQGGFDLYLVIHVPLGPPPGAIAPVATMAKILALSGSKAQLAVQSVTGEGGKLACCIVGMLSKNVECNDPIDMLTGNVLQLNTVQTQPTAGDYASALASYAVDAALGWGIGKGIERGLSKFKVQDAVVEWFTDVIIKHVWRRTPDVVGERVDLPSWVGDKVQKWIDGEK</sequence>